<evidence type="ECO:0000256" key="1">
    <source>
        <dbReference type="SAM" id="MobiDB-lite"/>
    </source>
</evidence>
<evidence type="ECO:0000313" key="3">
    <source>
        <dbReference type="EMBL" id="OBZ80998.1"/>
    </source>
</evidence>
<protein>
    <recommendedName>
        <fullName evidence="5">Secreted protein</fullName>
    </recommendedName>
</protein>
<feature type="compositionally biased region" description="Polar residues" evidence="1">
    <location>
        <begin position="71"/>
        <end position="83"/>
    </location>
</feature>
<feature type="signal peptide" evidence="2">
    <location>
        <begin position="1"/>
        <end position="17"/>
    </location>
</feature>
<dbReference type="EMBL" id="LUGH01001535">
    <property type="protein sequence ID" value="OBZ80998.1"/>
    <property type="molecule type" value="Genomic_DNA"/>
</dbReference>
<comment type="caution">
    <text evidence="3">The sequence shown here is derived from an EMBL/GenBank/DDBJ whole genome shotgun (WGS) entry which is preliminary data.</text>
</comment>
<evidence type="ECO:0000256" key="2">
    <source>
        <dbReference type="SAM" id="SignalP"/>
    </source>
</evidence>
<dbReference type="PROSITE" id="PS51257">
    <property type="entry name" value="PROKAR_LIPOPROTEIN"/>
    <property type="match status" value="1"/>
</dbReference>
<organism evidence="3 4">
    <name type="scientific">Choanephora cucurbitarum</name>
    <dbReference type="NCBI Taxonomy" id="101091"/>
    <lineage>
        <taxon>Eukaryota</taxon>
        <taxon>Fungi</taxon>
        <taxon>Fungi incertae sedis</taxon>
        <taxon>Mucoromycota</taxon>
        <taxon>Mucoromycotina</taxon>
        <taxon>Mucoromycetes</taxon>
        <taxon>Mucorales</taxon>
        <taxon>Mucorineae</taxon>
        <taxon>Choanephoraceae</taxon>
        <taxon>Choanephoroideae</taxon>
        <taxon>Choanephora</taxon>
    </lineage>
</organism>
<gene>
    <name evidence="3" type="ORF">A0J61_10953</name>
</gene>
<evidence type="ECO:0000313" key="4">
    <source>
        <dbReference type="Proteomes" id="UP000093000"/>
    </source>
</evidence>
<keyword evidence="4" id="KW-1185">Reference proteome</keyword>
<feature type="chain" id="PRO_5008889333" description="Secreted protein" evidence="2">
    <location>
        <begin position="18"/>
        <end position="83"/>
    </location>
</feature>
<sequence>MRPFPVILLTLIVSCHGLVIYKRENNKVVEAIGIMKFGVQSTKTVLGHTAQSEMNLLKPPPEDETTEPTDQSKTTATSDRLFS</sequence>
<dbReference type="Proteomes" id="UP000093000">
    <property type="component" value="Unassembled WGS sequence"/>
</dbReference>
<dbReference type="AlphaFoldDB" id="A0A1C7MW58"/>
<keyword evidence="2" id="KW-0732">Signal</keyword>
<feature type="region of interest" description="Disordered" evidence="1">
    <location>
        <begin position="52"/>
        <end position="83"/>
    </location>
</feature>
<evidence type="ECO:0008006" key="5">
    <source>
        <dbReference type="Google" id="ProtNLM"/>
    </source>
</evidence>
<dbReference type="InParanoid" id="A0A1C7MW58"/>
<proteinExistence type="predicted"/>
<reference evidence="3 4" key="1">
    <citation type="submission" date="2016-03" db="EMBL/GenBank/DDBJ databases">
        <title>Choanephora cucurbitarum.</title>
        <authorList>
            <person name="Min B."/>
            <person name="Park H."/>
            <person name="Park J.-H."/>
            <person name="Shin H.-D."/>
            <person name="Choi I.-G."/>
        </authorList>
    </citation>
    <scope>NUCLEOTIDE SEQUENCE [LARGE SCALE GENOMIC DNA]</scope>
    <source>
        <strain evidence="3 4">KUS-F28377</strain>
    </source>
</reference>
<accession>A0A1C7MW58</accession>
<name>A0A1C7MW58_9FUNG</name>